<dbReference type="AlphaFoldDB" id="A0A0F9DZ43"/>
<proteinExistence type="predicted"/>
<keyword evidence="1" id="KW-1133">Transmembrane helix</keyword>
<evidence type="ECO:0000313" key="2">
    <source>
        <dbReference type="EMBL" id="KKL59086.1"/>
    </source>
</evidence>
<organism evidence="2">
    <name type="scientific">marine sediment metagenome</name>
    <dbReference type="NCBI Taxonomy" id="412755"/>
    <lineage>
        <taxon>unclassified sequences</taxon>
        <taxon>metagenomes</taxon>
        <taxon>ecological metagenomes</taxon>
    </lineage>
</organism>
<reference evidence="2" key="1">
    <citation type="journal article" date="2015" name="Nature">
        <title>Complex archaea that bridge the gap between prokaryotes and eukaryotes.</title>
        <authorList>
            <person name="Spang A."/>
            <person name="Saw J.H."/>
            <person name="Jorgensen S.L."/>
            <person name="Zaremba-Niedzwiedzka K."/>
            <person name="Martijn J."/>
            <person name="Lind A.E."/>
            <person name="van Eijk R."/>
            <person name="Schleper C."/>
            <person name="Guy L."/>
            <person name="Ettema T.J."/>
        </authorList>
    </citation>
    <scope>NUCLEOTIDE SEQUENCE</scope>
</reference>
<protein>
    <submittedName>
        <fullName evidence="2">Uncharacterized protein</fullName>
    </submittedName>
</protein>
<dbReference type="EMBL" id="LAZR01029605">
    <property type="protein sequence ID" value="KKL59086.1"/>
    <property type="molecule type" value="Genomic_DNA"/>
</dbReference>
<comment type="caution">
    <text evidence="2">The sequence shown here is derived from an EMBL/GenBank/DDBJ whole genome shotgun (WGS) entry which is preliminary data.</text>
</comment>
<sequence>MSEFYCVDLNMMCDATTYFTTNLEIILIFSVVYILVGLSMWISWKEATKEAKE</sequence>
<keyword evidence="1" id="KW-0812">Transmembrane</keyword>
<keyword evidence="1" id="KW-0472">Membrane</keyword>
<feature type="transmembrane region" description="Helical" evidence="1">
    <location>
        <begin position="25"/>
        <end position="44"/>
    </location>
</feature>
<gene>
    <name evidence="2" type="ORF">LCGC14_2218900</name>
</gene>
<accession>A0A0F9DZ43</accession>
<evidence type="ECO:0000256" key="1">
    <source>
        <dbReference type="SAM" id="Phobius"/>
    </source>
</evidence>
<name>A0A0F9DZ43_9ZZZZ</name>